<gene>
    <name evidence="2" type="ORF">GKIL_1249</name>
</gene>
<dbReference type="OrthoDB" id="24416at2"/>
<protein>
    <submittedName>
        <fullName evidence="2">Uncharacterized protein</fullName>
    </submittedName>
</protein>
<accession>U5QIK6</accession>
<keyword evidence="1" id="KW-0732">Signal</keyword>
<dbReference type="eggNOG" id="ENOG5033ARP">
    <property type="taxonomic scope" value="Bacteria"/>
</dbReference>
<dbReference type="PATRIC" id="fig|1183438.3.peg.1232"/>
<keyword evidence="3" id="KW-1185">Reference proteome</keyword>
<organism evidence="2 3">
    <name type="scientific">Gloeobacter kilaueensis (strain ATCC BAA-2537 / CCAP 1431/1 / ULC 316 / JS1)</name>
    <dbReference type="NCBI Taxonomy" id="1183438"/>
    <lineage>
        <taxon>Bacteria</taxon>
        <taxon>Bacillati</taxon>
        <taxon>Cyanobacteriota</taxon>
        <taxon>Cyanophyceae</taxon>
        <taxon>Gloeobacterales</taxon>
        <taxon>Gloeobacteraceae</taxon>
        <taxon>Gloeobacter</taxon>
    </lineage>
</organism>
<dbReference type="RefSeq" id="WP_023172585.1">
    <property type="nucleotide sequence ID" value="NC_022600.1"/>
</dbReference>
<evidence type="ECO:0000256" key="1">
    <source>
        <dbReference type="SAM" id="SignalP"/>
    </source>
</evidence>
<reference evidence="2 3" key="1">
    <citation type="journal article" date="2013" name="PLoS ONE">
        <title>Cultivation and Complete Genome Sequencing of Gloeobacter kilaueensis sp. nov., from a Lava Cave in Kilauea Caldera, Hawai'i.</title>
        <authorList>
            <person name="Saw J.H."/>
            <person name="Schatz M."/>
            <person name="Brown M.V."/>
            <person name="Kunkel D.D."/>
            <person name="Foster J.S."/>
            <person name="Shick H."/>
            <person name="Christensen S."/>
            <person name="Hou S."/>
            <person name="Wan X."/>
            <person name="Donachie S.P."/>
        </authorList>
    </citation>
    <scope>NUCLEOTIDE SEQUENCE [LARGE SCALE GENOMIC DNA]</scope>
    <source>
        <strain evidence="3">JS</strain>
    </source>
</reference>
<dbReference type="AlphaFoldDB" id="U5QIK6"/>
<dbReference type="EMBL" id="CP003587">
    <property type="protein sequence ID" value="AGY57495.1"/>
    <property type="molecule type" value="Genomic_DNA"/>
</dbReference>
<feature type="signal peptide" evidence="1">
    <location>
        <begin position="1"/>
        <end position="19"/>
    </location>
</feature>
<evidence type="ECO:0000313" key="3">
    <source>
        <dbReference type="Proteomes" id="UP000017396"/>
    </source>
</evidence>
<feature type="chain" id="PRO_5004663988" evidence="1">
    <location>
        <begin position="20"/>
        <end position="553"/>
    </location>
</feature>
<dbReference type="Proteomes" id="UP000017396">
    <property type="component" value="Chromosome"/>
</dbReference>
<sequence>MLIKSYLPVATVAIGTLSAVVFQASSVQPFTTLHHGHLYPAVPVTANRSGVFWRPLPAYAAVGKIGKLVAAADKQSAPPPQLVRTIASGSRTSFQFALTNADRSARLSVRGLPAEARYRFVINSNQATLYVWTTPWTPGGQSTLIIGGSTAAGAIKPVSATLITQSVPVSAAYGIWTPTVWDTCSVDIHNSYSVVGPDGKLYPTWHPPVDPATGCTFGHEHGMDPSGFSAYDLTGGVPFGLANEALDAYAPTTGSTDMRHEDHVGHKISYVENVASSTVRGNTCSILTHVHQGTHSADAFSNNLHEVSYYARCSDGTQFAVDVLASFGVGGQFLKGCDHATPVTTVPPVPADSPSGPIQSQRDIPELSCVQKFILVPNGQTSQFSTNDANHTFGGLYESWAATIKITALNQKSALVFLTPSFPVINPSRYYNPSFTNGLGRSIDICSMVESNGDAVHGTTPCSLVAPGTTYDNPASPFNGAHRVVAQFGQLKVNNPTGPTVWYTDPYGGNGQTTPFTGSIEQFISANANATGQSFGIDDMDVNFSATGVHSPN</sequence>
<name>U5QIK6_GLOK1</name>
<dbReference type="HOGENOM" id="CLU_528693_0_0_3"/>
<evidence type="ECO:0000313" key="2">
    <source>
        <dbReference type="EMBL" id="AGY57495.1"/>
    </source>
</evidence>
<dbReference type="KEGG" id="glj:GKIL_1249"/>
<proteinExistence type="predicted"/>